<feature type="transmembrane region" description="Helical" evidence="1">
    <location>
        <begin position="86"/>
        <end position="105"/>
    </location>
</feature>
<evidence type="ECO:0008006" key="4">
    <source>
        <dbReference type="Google" id="ProtNLM"/>
    </source>
</evidence>
<accession>A0A1V6LPZ5</accession>
<feature type="transmembrane region" description="Helical" evidence="1">
    <location>
        <begin position="53"/>
        <end position="74"/>
    </location>
</feature>
<feature type="transmembrane region" description="Helical" evidence="1">
    <location>
        <begin position="12"/>
        <end position="33"/>
    </location>
</feature>
<name>A0A1V6LPZ5_9FLAO</name>
<keyword evidence="1" id="KW-1133">Transmembrane helix</keyword>
<feature type="transmembrane region" description="Helical" evidence="1">
    <location>
        <begin position="154"/>
        <end position="175"/>
    </location>
</feature>
<dbReference type="AlphaFoldDB" id="A0A1V6LPZ5"/>
<gene>
    <name evidence="2" type="ORF">BUL40_11685</name>
</gene>
<dbReference type="Proteomes" id="UP000191680">
    <property type="component" value="Unassembled WGS sequence"/>
</dbReference>
<keyword evidence="1" id="KW-0812">Transmembrane</keyword>
<dbReference type="RefSeq" id="WP_080319529.1">
    <property type="nucleotide sequence ID" value="NZ_MTBC01000008.1"/>
</dbReference>
<feature type="transmembrane region" description="Helical" evidence="1">
    <location>
        <begin position="111"/>
        <end position="129"/>
    </location>
</feature>
<keyword evidence="1" id="KW-0472">Membrane</keyword>
<evidence type="ECO:0000256" key="1">
    <source>
        <dbReference type="SAM" id="Phobius"/>
    </source>
</evidence>
<comment type="caution">
    <text evidence="2">The sequence shown here is derived from an EMBL/GenBank/DDBJ whole genome shotgun (WGS) entry which is preliminary data.</text>
</comment>
<reference evidence="2 3" key="1">
    <citation type="submission" date="2016-12" db="EMBL/GenBank/DDBJ databases">
        <authorList>
            <person name="Song W.-J."/>
            <person name="Kurnit D.M."/>
        </authorList>
    </citation>
    <scope>NUCLEOTIDE SEQUENCE [LARGE SCALE GENOMIC DNA]</scope>
    <source>
        <strain evidence="2 3">HSG9</strain>
    </source>
</reference>
<dbReference type="EMBL" id="MTBC01000008">
    <property type="protein sequence ID" value="OQD42243.1"/>
    <property type="molecule type" value="Genomic_DNA"/>
</dbReference>
<proteinExistence type="predicted"/>
<evidence type="ECO:0000313" key="3">
    <source>
        <dbReference type="Proteomes" id="UP000191680"/>
    </source>
</evidence>
<organism evidence="2 3">
    <name type="scientific">Croceivirga radicis</name>
    <dbReference type="NCBI Taxonomy" id="1929488"/>
    <lineage>
        <taxon>Bacteria</taxon>
        <taxon>Pseudomonadati</taxon>
        <taxon>Bacteroidota</taxon>
        <taxon>Flavobacteriia</taxon>
        <taxon>Flavobacteriales</taxon>
        <taxon>Flavobacteriaceae</taxon>
        <taxon>Croceivirga</taxon>
    </lineage>
</organism>
<keyword evidence="3" id="KW-1185">Reference proteome</keyword>
<evidence type="ECO:0000313" key="2">
    <source>
        <dbReference type="EMBL" id="OQD42243.1"/>
    </source>
</evidence>
<dbReference type="OrthoDB" id="654744at2"/>
<protein>
    <recommendedName>
        <fullName evidence="4">DoxX family protein</fullName>
    </recommendedName>
</protein>
<sequence>MNFTKKDKIEIFENSISWIVVLAMFIYGGAKLIQFDGAAEIDKTVSEMTGMELMWAFYGYSKSFAITLGIFELIGGILILIKRTRIIGCLFTSTILVNVIFQDIYFGVHLGALKAAILYQLLILIILWLNKEKLIKSIKTLLTSEKTGQTKSKYFVKILIAFGIFVGLRILEYFITIKW</sequence>